<dbReference type="InterPro" id="IPR055553">
    <property type="entry name" value="DUF7129"/>
</dbReference>
<protein>
    <submittedName>
        <fullName evidence="1">Rubrerythrin-like domain-containing protein</fullName>
    </submittedName>
</protein>
<gene>
    <name evidence="1" type="ORF">GJR99_00860</name>
</gene>
<keyword evidence="2" id="KW-1185">Reference proteome</keyword>
<dbReference type="AlphaFoldDB" id="A0A6A8G2U1"/>
<evidence type="ECO:0000313" key="1">
    <source>
        <dbReference type="EMBL" id="MRW95119.1"/>
    </source>
</evidence>
<comment type="caution">
    <text evidence="1">The sequence shown here is derived from an EMBL/GenBank/DDBJ whole genome shotgun (WGS) entry which is preliminary data.</text>
</comment>
<dbReference type="RefSeq" id="WP_151108788.1">
    <property type="nucleotide sequence ID" value="NZ_WKJQ01000001.1"/>
</dbReference>
<organism evidence="1 2">
    <name type="scientific">Haloferax marinum</name>
    <dbReference type="NCBI Taxonomy" id="2666143"/>
    <lineage>
        <taxon>Archaea</taxon>
        <taxon>Methanobacteriati</taxon>
        <taxon>Methanobacteriota</taxon>
        <taxon>Stenosarchaea group</taxon>
        <taxon>Halobacteria</taxon>
        <taxon>Halobacteriales</taxon>
        <taxon>Haloferacaceae</taxon>
        <taxon>Haloferax</taxon>
    </lineage>
</organism>
<evidence type="ECO:0000313" key="2">
    <source>
        <dbReference type="Proteomes" id="UP000443423"/>
    </source>
</evidence>
<accession>A0A6A8G2U1</accession>
<dbReference type="EMBL" id="WKJQ01000001">
    <property type="protein sequence ID" value="MRW95119.1"/>
    <property type="molecule type" value="Genomic_DNA"/>
</dbReference>
<dbReference type="OrthoDB" id="280213at2157"/>
<reference evidence="1 2" key="1">
    <citation type="submission" date="2019-11" db="EMBL/GenBank/DDBJ databases">
        <title>Whole genome sequence of Haloferax sp. MBLA0078.</title>
        <authorList>
            <person name="Seo M.-J."/>
            <person name="Cho E.-S."/>
        </authorList>
    </citation>
    <scope>NUCLEOTIDE SEQUENCE [LARGE SCALE GENOMIC DNA]</scope>
    <source>
        <strain evidence="1 2">MBLA0078</strain>
    </source>
</reference>
<dbReference type="Proteomes" id="UP000443423">
    <property type="component" value="Unassembled WGS sequence"/>
</dbReference>
<name>A0A6A8G2U1_9EURY</name>
<sequence>MAMERPSYVCRECETTVSAASYRATCPECSGELRPASVSGRRRAGG</sequence>
<proteinExistence type="predicted"/>
<dbReference type="NCBIfam" id="NF033497">
    <property type="entry name" value="rubre_like_arch"/>
    <property type="match status" value="1"/>
</dbReference>